<evidence type="ECO:0000313" key="2">
    <source>
        <dbReference type="EMBL" id="MFD1219447.1"/>
    </source>
</evidence>
<accession>A0ABW3UEU0</accession>
<feature type="transmembrane region" description="Helical" evidence="1">
    <location>
        <begin position="12"/>
        <end position="30"/>
    </location>
</feature>
<keyword evidence="1" id="KW-1133">Transmembrane helix</keyword>
<dbReference type="EMBL" id="JBHTLU010000012">
    <property type="protein sequence ID" value="MFD1219447.1"/>
    <property type="molecule type" value="Genomic_DNA"/>
</dbReference>
<dbReference type="RefSeq" id="WP_345595384.1">
    <property type="nucleotide sequence ID" value="NZ_BAABJG010000063.1"/>
</dbReference>
<reference evidence="3" key="1">
    <citation type="journal article" date="2019" name="Int. J. Syst. Evol. Microbiol.">
        <title>The Global Catalogue of Microorganisms (GCM) 10K type strain sequencing project: providing services to taxonomists for standard genome sequencing and annotation.</title>
        <authorList>
            <consortium name="The Broad Institute Genomics Platform"/>
            <consortium name="The Broad Institute Genome Sequencing Center for Infectious Disease"/>
            <person name="Wu L."/>
            <person name="Ma J."/>
        </authorList>
    </citation>
    <scope>NUCLEOTIDE SEQUENCE [LARGE SCALE GENOMIC DNA]</scope>
    <source>
        <strain evidence="3">CCUG 53270</strain>
    </source>
</reference>
<evidence type="ECO:0000313" key="3">
    <source>
        <dbReference type="Proteomes" id="UP001597180"/>
    </source>
</evidence>
<sequence>MEFLYENYTNLMIVGIVLLALVIGFGVIYAKNKNILSNDDIQNAQHILEITQGLISFFKVDPKFTQESATIFEACRKALDYVNSIMNVTEDEDKKKIAYDAVESALKQLNIEIDDHKKNMIKIGISYAIEKSKAIDI</sequence>
<organism evidence="2 3">
    <name type="scientific">Paenibacillus vulneris</name>
    <dbReference type="NCBI Taxonomy" id="1133364"/>
    <lineage>
        <taxon>Bacteria</taxon>
        <taxon>Bacillati</taxon>
        <taxon>Bacillota</taxon>
        <taxon>Bacilli</taxon>
        <taxon>Bacillales</taxon>
        <taxon>Paenibacillaceae</taxon>
        <taxon>Paenibacillus</taxon>
    </lineage>
</organism>
<evidence type="ECO:0000256" key="1">
    <source>
        <dbReference type="SAM" id="Phobius"/>
    </source>
</evidence>
<gene>
    <name evidence="2" type="ORF">ACFQ4B_04915</name>
</gene>
<protein>
    <submittedName>
        <fullName evidence="2">Uncharacterized protein</fullName>
    </submittedName>
</protein>
<proteinExistence type="predicted"/>
<keyword evidence="1" id="KW-0812">Transmembrane</keyword>
<name>A0ABW3UEU0_9BACL</name>
<keyword evidence="3" id="KW-1185">Reference proteome</keyword>
<dbReference type="Proteomes" id="UP001597180">
    <property type="component" value="Unassembled WGS sequence"/>
</dbReference>
<keyword evidence="1" id="KW-0472">Membrane</keyword>
<comment type="caution">
    <text evidence="2">The sequence shown here is derived from an EMBL/GenBank/DDBJ whole genome shotgun (WGS) entry which is preliminary data.</text>
</comment>